<accession>A0A1F4W2M6</accession>
<protein>
    <submittedName>
        <fullName evidence="2">Uncharacterized protein</fullName>
    </submittedName>
</protein>
<feature type="transmembrane region" description="Helical" evidence="1">
    <location>
        <begin position="106"/>
        <end position="125"/>
    </location>
</feature>
<proteinExistence type="predicted"/>
<evidence type="ECO:0000313" key="3">
    <source>
        <dbReference type="Proteomes" id="UP000176614"/>
    </source>
</evidence>
<name>A0A1F4W2M6_UNCKA</name>
<dbReference type="Pfam" id="PF04307">
    <property type="entry name" value="YdjM"/>
    <property type="match status" value="1"/>
</dbReference>
<feature type="transmembrane region" description="Helical" evidence="1">
    <location>
        <begin position="44"/>
        <end position="66"/>
    </location>
</feature>
<feature type="transmembrane region" description="Helical" evidence="1">
    <location>
        <begin position="131"/>
        <end position="153"/>
    </location>
</feature>
<sequence>MNSRRQKLIETNTKYHMVIHLVIGVFIAIFVHRLFPFSSFSKTLVLSLFGSWLPDIDHFIFFYIYGRNNEYSKIVRAFLRQFRLKEFASFAQNNHKELTGLYSHNLASTFIAALIFFVLALDVHGYKSVTFALAITMHFIYDIVEDLLFFGHLNPNWFLRFNKPKHQL</sequence>
<reference evidence="2 3" key="1">
    <citation type="journal article" date="2016" name="Nat. Commun.">
        <title>Thousands of microbial genomes shed light on interconnected biogeochemical processes in an aquifer system.</title>
        <authorList>
            <person name="Anantharaman K."/>
            <person name="Brown C.T."/>
            <person name="Hug L.A."/>
            <person name="Sharon I."/>
            <person name="Castelle C.J."/>
            <person name="Probst A.J."/>
            <person name="Thomas B.C."/>
            <person name="Singh A."/>
            <person name="Wilkins M.J."/>
            <person name="Karaoz U."/>
            <person name="Brodie E.L."/>
            <person name="Williams K.H."/>
            <person name="Hubbard S.S."/>
            <person name="Banfield J.F."/>
        </authorList>
    </citation>
    <scope>NUCLEOTIDE SEQUENCE [LARGE SCALE GENOMIC DNA]</scope>
</reference>
<dbReference type="AlphaFoldDB" id="A0A1F4W2M6"/>
<comment type="caution">
    <text evidence="2">The sequence shown here is derived from an EMBL/GenBank/DDBJ whole genome shotgun (WGS) entry which is preliminary data.</text>
</comment>
<keyword evidence="1" id="KW-1133">Transmembrane helix</keyword>
<dbReference type="EMBL" id="MEVT01000007">
    <property type="protein sequence ID" value="OGC63303.1"/>
    <property type="molecule type" value="Genomic_DNA"/>
</dbReference>
<evidence type="ECO:0000256" key="1">
    <source>
        <dbReference type="SAM" id="Phobius"/>
    </source>
</evidence>
<dbReference type="Proteomes" id="UP000176614">
    <property type="component" value="Unassembled WGS sequence"/>
</dbReference>
<gene>
    <name evidence="2" type="ORF">A2264_02885</name>
</gene>
<keyword evidence="1" id="KW-0472">Membrane</keyword>
<feature type="transmembrane region" description="Helical" evidence="1">
    <location>
        <begin position="12"/>
        <end position="32"/>
    </location>
</feature>
<evidence type="ECO:0000313" key="2">
    <source>
        <dbReference type="EMBL" id="OGC63303.1"/>
    </source>
</evidence>
<dbReference type="InterPro" id="IPR007404">
    <property type="entry name" value="YdjM-like"/>
</dbReference>
<keyword evidence="1" id="KW-0812">Transmembrane</keyword>
<organism evidence="2 3">
    <name type="scientific">candidate division WWE3 bacterium RIFOXYA2_FULL_46_9</name>
    <dbReference type="NCBI Taxonomy" id="1802636"/>
    <lineage>
        <taxon>Bacteria</taxon>
        <taxon>Katanobacteria</taxon>
    </lineage>
</organism>